<proteinExistence type="predicted"/>
<dbReference type="Pfam" id="PF09485">
    <property type="entry name" value="CRISPR_Cse2"/>
    <property type="match status" value="1"/>
</dbReference>
<comment type="caution">
    <text evidence="2">The sequence shown here is derived from an EMBL/GenBank/DDBJ whole genome shotgun (WGS) entry which is preliminary data.</text>
</comment>
<dbReference type="EMBL" id="BAAATJ010000017">
    <property type="protein sequence ID" value="GAA2405626.1"/>
    <property type="molecule type" value="Genomic_DNA"/>
</dbReference>
<evidence type="ECO:0000313" key="2">
    <source>
        <dbReference type="EMBL" id="GAA2405626.1"/>
    </source>
</evidence>
<dbReference type="Gene3D" id="1.10.520.40">
    <property type="entry name" value="CRISPR-associated protein Cse2"/>
    <property type="match status" value="1"/>
</dbReference>
<evidence type="ECO:0000256" key="1">
    <source>
        <dbReference type="SAM" id="MobiDB-lite"/>
    </source>
</evidence>
<dbReference type="Proteomes" id="UP001500058">
    <property type="component" value="Unassembled WGS sequence"/>
</dbReference>
<dbReference type="InterPro" id="IPR038287">
    <property type="entry name" value="Cse2_sf"/>
</dbReference>
<feature type="region of interest" description="Disordered" evidence="1">
    <location>
        <begin position="1"/>
        <end position="25"/>
    </location>
</feature>
<feature type="region of interest" description="Disordered" evidence="1">
    <location>
        <begin position="99"/>
        <end position="139"/>
    </location>
</feature>
<sequence length="234" mass="25713">MNTPEENRTPPPGGAEPPPRHNRLTGYDTFVGRVRRACANPGTQQALRRGLAKSVHEVPARTHAALLRDGLVPDEAKGEVRRAYYAVAALIAARPRAERIADTAQDGQDTAGQPPNPTEQPPTSDAPHTPTEQKPSWGTSLGASLAQAVIRDRDRANGAESRLHLLVRQETDGLHRMLPAVMRLLGSAGVPADYGRLLHDIARWTHRRDETATRWLEDYYRTLRRAEPADRGGS</sequence>
<reference evidence="2 3" key="1">
    <citation type="journal article" date="2019" name="Int. J. Syst. Evol. Microbiol.">
        <title>The Global Catalogue of Microorganisms (GCM) 10K type strain sequencing project: providing services to taxonomists for standard genome sequencing and annotation.</title>
        <authorList>
            <consortium name="The Broad Institute Genomics Platform"/>
            <consortium name="The Broad Institute Genome Sequencing Center for Infectious Disease"/>
            <person name="Wu L."/>
            <person name="Ma J."/>
        </authorList>
    </citation>
    <scope>NUCLEOTIDE SEQUENCE [LARGE SCALE GENOMIC DNA]</scope>
    <source>
        <strain evidence="2 3">JCM 6921</strain>
    </source>
</reference>
<gene>
    <name evidence="2" type="ORF">GCM10010420_36880</name>
</gene>
<dbReference type="NCBIfam" id="TIGR02548">
    <property type="entry name" value="casB_cse2"/>
    <property type="match status" value="1"/>
</dbReference>
<evidence type="ECO:0000313" key="3">
    <source>
        <dbReference type="Proteomes" id="UP001500058"/>
    </source>
</evidence>
<dbReference type="RefSeq" id="WP_344632149.1">
    <property type="nucleotide sequence ID" value="NZ_BAAATJ010000017.1"/>
</dbReference>
<evidence type="ECO:0008006" key="4">
    <source>
        <dbReference type="Google" id="ProtNLM"/>
    </source>
</evidence>
<keyword evidence="3" id="KW-1185">Reference proteome</keyword>
<protein>
    <recommendedName>
        <fullName evidence="4">Type I-E CRISPR-associated protein Cse2/CasB</fullName>
    </recommendedName>
</protein>
<accession>A0ABN3II75</accession>
<name>A0ABN3II75_9ACTN</name>
<organism evidence="2 3">
    <name type="scientific">Streptomyces glaucosporus</name>
    <dbReference type="NCBI Taxonomy" id="284044"/>
    <lineage>
        <taxon>Bacteria</taxon>
        <taxon>Bacillati</taxon>
        <taxon>Actinomycetota</taxon>
        <taxon>Actinomycetes</taxon>
        <taxon>Kitasatosporales</taxon>
        <taxon>Streptomycetaceae</taxon>
        <taxon>Streptomyces</taxon>
    </lineage>
</organism>
<dbReference type="InterPro" id="IPR013382">
    <property type="entry name" value="CRISPR-assoc_prot_Cse2"/>
</dbReference>
<feature type="compositionally biased region" description="Polar residues" evidence="1">
    <location>
        <begin position="130"/>
        <end position="139"/>
    </location>
</feature>
<dbReference type="CDD" id="cd09731">
    <property type="entry name" value="Cse2_I-E"/>
    <property type="match status" value="1"/>
</dbReference>